<keyword evidence="3" id="KW-1185">Reference proteome</keyword>
<feature type="region of interest" description="Disordered" evidence="1">
    <location>
        <begin position="1"/>
        <end position="144"/>
    </location>
</feature>
<feature type="compositionally biased region" description="Low complexity" evidence="1">
    <location>
        <begin position="25"/>
        <end position="44"/>
    </location>
</feature>
<evidence type="ECO:0000256" key="1">
    <source>
        <dbReference type="SAM" id="MobiDB-lite"/>
    </source>
</evidence>
<feature type="compositionally biased region" description="Basic and acidic residues" evidence="1">
    <location>
        <begin position="114"/>
        <end position="128"/>
    </location>
</feature>
<dbReference type="Proteomes" id="UP000054383">
    <property type="component" value="Unassembled WGS sequence"/>
</dbReference>
<organism evidence="2 3">
    <name type="scientific">Talaromyces islandicus</name>
    <name type="common">Penicillium islandicum</name>
    <dbReference type="NCBI Taxonomy" id="28573"/>
    <lineage>
        <taxon>Eukaryota</taxon>
        <taxon>Fungi</taxon>
        <taxon>Dikarya</taxon>
        <taxon>Ascomycota</taxon>
        <taxon>Pezizomycotina</taxon>
        <taxon>Eurotiomycetes</taxon>
        <taxon>Eurotiomycetidae</taxon>
        <taxon>Eurotiales</taxon>
        <taxon>Trichocomaceae</taxon>
        <taxon>Talaromyces</taxon>
        <taxon>Talaromyces sect. Islandici</taxon>
    </lineage>
</organism>
<dbReference type="PANTHER" id="PTHR37540">
    <property type="entry name" value="TRANSCRIPTION FACTOR (ACR-2), PUTATIVE-RELATED-RELATED"/>
    <property type="match status" value="1"/>
</dbReference>
<protein>
    <submittedName>
        <fullName evidence="2">Glutamate-ammonia-ligase adenylyltransferase</fullName>
    </submittedName>
</protein>
<keyword evidence="2" id="KW-0548">Nucleotidyltransferase</keyword>
<feature type="compositionally biased region" description="Acidic residues" evidence="1">
    <location>
        <begin position="129"/>
        <end position="141"/>
    </location>
</feature>
<dbReference type="OrthoDB" id="3469466at2759"/>
<dbReference type="GO" id="GO:0016779">
    <property type="term" value="F:nucleotidyltransferase activity"/>
    <property type="evidence" value="ECO:0007669"/>
    <property type="project" value="UniProtKB-KW"/>
</dbReference>
<dbReference type="GO" id="GO:0016874">
    <property type="term" value="F:ligase activity"/>
    <property type="evidence" value="ECO:0007669"/>
    <property type="project" value="UniProtKB-KW"/>
</dbReference>
<keyword evidence="2" id="KW-0808">Transferase</keyword>
<keyword evidence="2" id="KW-0436">Ligase</keyword>
<gene>
    <name evidence="2" type="ORF">PISL3812_00376</name>
</gene>
<dbReference type="STRING" id="28573.A0A0U1LJ63"/>
<evidence type="ECO:0000313" key="2">
    <source>
        <dbReference type="EMBL" id="CRG83028.1"/>
    </source>
</evidence>
<dbReference type="AlphaFoldDB" id="A0A0U1LJ63"/>
<reference evidence="2 3" key="1">
    <citation type="submission" date="2015-04" db="EMBL/GenBank/DDBJ databases">
        <authorList>
            <person name="Syromyatnikov M.Y."/>
            <person name="Popov V.N."/>
        </authorList>
    </citation>
    <scope>NUCLEOTIDE SEQUENCE [LARGE SCALE GENOMIC DNA]</scope>
    <source>
        <strain evidence="2">WF-38-12</strain>
    </source>
</reference>
<sequence>MDHPNALKPNKRTSTITSDSKKKSSSSANPTSPSPVTTSASSPAGFNFITVDPSSREESITSRTLIRANAGRYIWKRRKASSSKEGNGRAKPYEKPSSQRNVAAIKAEPDSPTEDDKQPLADLPRVKEEEDDDEHEDEDKEEGITVAKMNTSALGPRRRTTRRLDPTSGINHGLRSPLFTSFGTEIPEEIVRRTFKYSASVVMSKMLPSDAGGPAPRVSDVWVASAMRSPALLSAFIYGTLSHEFVLERMENGAPSKERRQKMLQIMVAENESISRINRALQDPDAQKTDELLMAVFLMGYSRYDEAVFAPQRNPHKSPLNDMQWANIYSYLDYDEVHVMGLIRLLEIRGGIDAVELHGLPEMMSLATVMFSSKFLHKPLFPFIPIIKTNGQHNQPDWPAPIQYLLRMYTGGKFPKLQALGVPSELVSLFEDIYTYNAVVELYMQGIFAGSFAGSDAPVMADRRNWIQHRSLSLDTADELGITDSCPTYEALRLATLTYCLLTIFPLVPIMAPYPRLTTQLRQALCNESRGWNSAPEYLIWSLVIGGIASTQSKTTAWYAATLSQVAAAKNLSSWADIKKVLTSVLWLGPICDDRGEDLWKSAVNIRSHVQHHHKQVHQQTQ</sequence>
<proteinExistence type="predicted"/>
<dbReference type="EMBL" id="CVMT01000001">
    <property type="protein sequence ID" value="CRG83028.1"/>
    <property type="molecule type" value="Genomic_DNA"/>
</dbReference>
<dbReference type="OMA" id="THRLTHC"/>
<name>A0A0U1LJ63_TALIS</name>
<evidence type="ECO:0000313" key="3">
    <source>
        <dbReference type="Proteomes" id="UP000054383"/>
    </source>
</evidence>
<accession>A0A0U1LJ63</accession>
<dbReference type="PANTHER" id="PTHR37540:SF5">
    <property type="entry name" value="TRANSCRIPTION FACTOR DOMAIN-CONTAINING PROTEIN"/>
    <property type="match status" value="1"/>
</dbReference>